<keyword evidence="2" id="KW-1185">Reference proteome</keyword>
<reference evidence="1 2" key="1">
    <citation type="submission" date="2020-02" db="EMBL/GenBank/DDBJ databases">
        <title>Genome sequencing for Kineobactrum sp. M2.</title>
        <authorList>
            <person name="Park S.-J."/>
        </authorList>
    </citation>
    <scope>NUCLEOTIDE SEQUENCE [LARGE SCALE GENOMIC DNA]</scope>
    <source>
        <strain evidence="1 2">M2</strain>
    </source>
</reference>
<protein>
    <submittedName>
        <fullName evidence="1">Uncharacterized protein</fullName>
    </submittedName>
</protein>
<evidence type="ECO:0000313" key="1">
    <source>
        <dbReference type="EMBL" id="QIB67765.1"/>
    </source>
</evidence>
<accession>A0A6C0UAD9</accession>
<dbReference type="Proteomes" id="UP000477680">
    <property type="component" value="Chromosome"/>
</dbReference>
<dbReference type="KEGG" id="kim:G3T16_19400"/>
<sequence length="20" mass="2237">MANQPELLHRHRLVAVPALA</sequence>
<proteinExistence type="predicted"/>
<name>A0A6C0UAD9_9GAMM</name>
<organism evidence="1 2">
    <name type="scientific">Kineobactrum salinum</name>
    <dbReference type="NCBI Taxonomy" id="2708301"/>
    <lineage>
        <taxon>Bacteria</taxon>
        <taxon>Pseudomonadati</taxon>
        <taxon>Pseudomonadota</taxon>
        <taxon>Gammaproteobacteria</taxon>
        <taxon>Cellvibrionales</taxon>
        <taxon>Halieaceae</taxon>
        <taxon>Kineobactrum</taxon>
    </lineage>
</organism>
<dbReference type="EMBL" id="CP048711">
    <property type="protein sequence ID" value="QIB67765.1"/>
    <property type="molecule type" value="Genomic_DNA"/>
</dbReference>
<gene>
    <name evidence="1" type="ORF">G3T16_19400</name>
</gene>
<evidence type="ECO:0000313" key="2">
    <source>
        <dbReference type="Proteomes" id="UP000477680"/>
    </source>
</evidence>
<dbReference type="AlphaFoldDB" id="A0A6C0UAD9"/>